<evidence type="ECO:0000256" key="4">
    <source>
        <dbReference type="ARBA" id="ARBA00022553"/>
    </source>
</evidence>
<dbReference type="Gene3D" id="3.30.565.10">
    <property type="entry name" value="Histidine kinase-like ATPase, C-terminal domain"/>
    <property type="match status" value="1"/>
</dbReference>
<evidence type="ECO:0000259" key="9">
    <source>
        <dbReference type="PROSITE" id="PS50109"/>
    </source>
</evidence>
<keyword evidence="14" id="KW-1185">Reference proteome</keyword>
<dbReference type="SUPFAM" id="SSF55781">
    <property type="entry name" value="GAF domain-like"/>
    <property type="match status" value="1"/>
</dbReference>
<feature type="domain" description="PAC" evidence="12">
    <location>
        <begin position="396"/>
        <end position="448"/>
    </location>
</feature>
<dbReference type="PRINTS" id="PR00344">
    <property type="entry name" value="BCTRLSENSOR"/>
</dbReference>
<reference evidence="13 14" key="1">
    <citation type="submission" date="2020-07" db="EMBL/GenBank/DDBJ databases">
        <title>Genomic Encyclopedia of Type Strains, Phase IV (KMG-V): Genome sequencing to study the core and pangenomes of soil and plant-associated prokaryotes.</title>
        <authorList>
            <person name="Whitman W."/>
        </authorList>
    </citation>
    <scope>NUCLEOTIDE SEQUENCE [LARGE SCALE GENOMIC DNA]</scope>
    <source>
        <strain evidence="13 14">SAS40</strain>
    </source>
</reference>
<evidence type="ECO:0000256" key="2">
    <source>
        <dbReference type="ARBA" id="ARBA00006402"/>
    </source>
</evidence>
<dbReference type="InterPro" id="IPR013655">
    <property type="entry name" value="PAS_fold_3"/>
</dbReference>
<dbReference type="Gene3D" id="3.40.50.2300">
    <property type="match status" value="1"/>
</dbReference>
<keyword evidence="5" id="KW-0808">Transferase</keyword>
<comment type="caution">
    <text evidence="13">The sequence shown here is derived from an EMBL/GenBank/DDBJ whole genome shotgun (WGS) entry which is preliminary data.</text>
</comment>
<dbReference type="CDD" id="cd00130">
    <property type="entry name" value="PAS"/>
    <property type="match status" value="2"/>
</dbReference>
<dbReference type="SMART" id="SM00448">
    <property type="entry name" value="REC"/>
    <property type="match status" value="1"/>
</dbReference>
<dbReference type="Gene3D" id="2.10.70.100">
    <property type="match status" value="1"/>
</dbReference>
<sequence>MRAFDWAASPLGDPAAWPQSLRSMISVCLNSPMLGTVLWGPDLRMFYNDAYIDSMADRHPAALGAPVACVWGDAWTQVSPPFLQCLQTGQGFSQTRVPLPILRRGKAETTWWDFSAAPIRGEDGSIVGLFNQGVETTDRVVAEAEIRADADAKAFLLALEERLRDRFDADACIRAAAELLGRRLGVGQVAYGEFDASGEHVDVKSDWNDGHFEPIRGQFAVDAFGPAFIRELRAGRTVAIADIHSDPRSCGPEALPAFESVGVAALVNVPVFKDGRLMAVLAVHSSARRIWSPDELALAEQVAERLWASVVRMGTHTLLQHSERRLEAALAIARLGAFEWNFLTGETRFDQRARDIFGFSPDERLDAQKIIDRIEPADRPSVDAETSMASRVVGQRDIEYRVRAPGAPIRLVRSLSDVSAAADGRIERVIGVFEDVTQRRQAETRLRDSEEFNRRVLASSDDCIKVLDLDACIVFMSEGGQRVMEVSEFETIRGKPWPDLWKGEGHHDAIAAVAAARDGMSFRFQGAADTLAGTPKWWDVQVTPILDAEGRPEKLLSVSRDITTRKQIELALQALNETLEHRVVERTRDRNSLWELSSDIMLRCEASGTITAVNPAWTEVLGWRDDELLGQDIFDFIHPDDRHRADPDTRASGEGRPYRRFDNRYLHKDGSYRWISWSTRLDQGVVNAVGRDVTLDYERAEALKVAEASLRQAQKMEAVGQLTGGLAHDFNNLLAGISGSLELTQVRLAQGRFNDVDRYMAAAQGAARRAAALTHRLLAFSRRQTLDPKPTDVNRLVFGMEELIRRTIGPSIELETVGAAGLWPALVDGSQLENALLNLCINARDAMPDGGRITIETANKWLDRWTADHHTIPDGQYLSLCVTDTGTGMTPEVIARVFEPFFTTKPIGAGTGLGLSMIYGFAHQSGGQVRIYSEVGQGTTVCIYLPRHQGEGEVVEPLPAPAELPRAEQGETVLVVDDEPTVRMLVADILDELGYTAIEADDGPSGLRILQSDARIDLLISDVGLPGGMNGRQMADAARVSRPELKVLFITGYAENSVVGNGHLAHGMQVLTKPFAVDVMADRIRAIIGAD</sequence>
<dbReference type="PROSITE" id="PS50046">
    <property type="entry name" value="PHYTOCHROME_2"/>
    <property type="match status" value="1"/>
</dbReference>
<evidence type="ECO:0000259" key="12">
    <source>
        <dbReference type="PROSITE" id="PS50113"/>
    </source>
</evidence>
<gene>
    <name evidence="13" type="ORF">FHW18_002148</name>
</gene>
<dbReference type="SMART" id="SM00387">
    <property type="entry name" value="HATPase_c"/>
    <property type="match status" value="1"/>
</dbReference>
<dbReference type="Pfam" id="PF02518">
    <property type="entry name" value="HATPase_c"/>
    <property type="match status" value="1"/>
</dbReference>
<comment type="similarity">
    <text evidence="2">In the N-terminal section; belongs to the phytochrome family.</text>
</comment>
<dbReference type="PROSITE" id="PS50110">
    <property type="entry name" value="RESPONSE_REGULATORY"/>
    <property type="match status" value="1"/>
</dbReference>
<dbReference type="InterPro" id="IPR036890">
    <property type="entry name" value="HATPase_C_sf"/>
</dbReference>
<dbReference type="PANTHER" id="PTHR43065:SF42">
    <property type="entry name" value="TWO-COMPONENT SENSOR PPRA"/>
    <property type="match status" value="1"/>
</dbReference>
<accession>A0A7Y9LLS6</accession>
<dbReference type="SUPFAM" id="SSF47384">
    <property type="entry name" value="Homodimeric domain of signal transducing histidine kinase"/>
    <property type="match status" value="1"/>
</dbReference>
<proteinExistence type="inferred from homology"/>
<keyword evidence="4 7" id="KW-0597">Phosphoprotein</keyword>
<dbReference type="InterPro" id="IPR016132">
    <property type="entry name" value="Phyto_chromo_attachment"/>
</dbReference>
<name>A0A7Y9LLS6_9BURK</name>
<feature type="modified residue" description="4-aspartylphosphate" evidence="7">
    <location>
        <position position="1022"/>
    </location>
</feature>
<dbReference type="InterPro" id="IPR001789">
    <property type="entry name" value="Sig_transdc_resp-reg_receiver"/>
</dbReference>
<dbReference type="InterPro" id="IPR013656">
    <property type="entry name" value="PAS_4"/>
</dbReference>
<dbReference type="InterPro" id="IPR029016">
    <property type="entry name" value="GAF-like_dom_sf"/>
</dbReference>
<evidence type="ECO:0000256" key="5">
    <source>
        <dbReference type="ARBA" id="ARBA00022679"/>
    </source>
</evidence>
<evidence type="ECO:0000256" key="6">
    <source>
        <dbReference type="ARBA" id="ARBA00022777"/>
    </source>
</evidence>
<dbReference type="InterPro" id="IPR035965">
    <property type="entry name" value="PAS-like_dom_sf"/>
</dbReference>
<dbReference type="InterPro" id="IPR011006">
    <property type="entry name" value="CheY-like_superfamily"/>
</dbReference>
<dbReference type="Pfam" id="PF01590">
    <property type="entry name" value="GAF"/>
    <property type="match status" value="1"/>
</dbReference>
<evidence type="ECO:0000313" key="13">
    <source>
        <dbReference type="EMBL" id="NYE82877.1"/>
    </source>
</evidence>
<dbReference type="SMART" id="SM00091">
    <property type="entry name" value="PAS"/>
    <property type="match status" value="3"/>
</dbReference>
<evidence type="ECO:0000259" key="11">
    <source>
        <dbReference type="PROSITE" id="PS50112"/>
    </source>
</evidence>
<dbReference type="PROSITE" id="PS50109">
    <property type="entry name" value="HIS_KIN"/>
    <property type="match status" value="1"/>
</dbReference>
<dbReference type="Pfam" id="PF00072">
    <property type="entry name" value="Response_reg"/>
    <property type="match status" value="1"/>
</dbReference>
<dbReference type="InterPro" id="IPR003661">
    <property type="entry name" value="HisK_dim/P_dom"/>
</dbReference>
<dbReference type="InterPro" id="IPR036097">
    <property type="entry name" value="HisK_dim/P_sf"/>
</dbReference>
<evidence type="ECO:0000256" key="3">
    <source>
        <dbReference type="ARBA" id="ARBA00012438"/>
    </source>
</evidence>
<feature type="domain" description="Phytochrome chromophore attachment site" evidence="8">
    <location>
        <begin position="229"/>
        <end position="305"/>
    </location>
</feature>
<feature type="domain" description="PAC" evidence="12">
    <location>
        <begin position="518"/>
        <end position="574"/>
    </location>
</feature>
<dbReference type="Gene3D" id="3.30.450.40">
    <property type="match status" value="1"/>
</dbReference>
<dbReference type="EMBL" id="JACBYR010000001">
    <property type="protein sequence ID" value="NYE82877.1"/>
    <property type="molecule type" value="Genomic_DNA"/>
</dbReference>
<dbReference type="InterPro" id="IPR003018">
    <property type="entry name" value="GAF"/>
</dbReference>
<evidence type="ECO:0000259" key="10">
    <source>
        <dbReference type="PROSITE" id="PS50110"/>
    </source>
</evidence>
<evidence type="ECO:0000256" key="1">
    <source>
        <dbReference type="ARBA" id="ARBA00000085"/>
    </source>
</evidence>
<dbReference type="SMART" id="SM00065">
    <property type="entry name" value="GAF"/>
    <property type="match status" value="1"/>
</dbReference>
<dbReference type="AlphaFoldDB" id="A0A7Y9LLS6"/>
<dbReference type="InterPro" id="IPR000700">
    <property type="entry name" value="PAS-assoc_C"/>
</dbReference>
<dbReference type="CDD" id="cd18161">
    <property type="entry name" value="REC_hyHK_blue-like"/>
    <property type="match status" value="1"/>
</dbReference>
<dbReference type="Proteomes" id="UP000542125">
    <property type="component" value="Unassembled WGS sequence"/>
</dbReference>
<dbReference type="NCBIfam" id="TIGR00229">
    <property type="entry name" value="sensory_box"/>
    <property type="match status" value="2"/>
</dbReference>
<dbReference type="InterPro" id="IPR001610">
    <property type="entry name" value="PAC"/>
</dbReference>
<evidence type="ECO:0000256" key="7">
    <source>
        <dbReference type="PROSITE-ProRule" id="PRU00169"/>
    </source>
</evidence>
<dbReference type="EC" id="2.7.13.3" evidence="3"/>
<dbReference type="InterPro" id="IPR004358">
    <property type="entry name" value="Sig_transdc_His_kin-like_C"/>
</dbReference>
<dbReference type="CDD" id="cd00082">
    <property type="entry name" value="HisKA"/>
    <property type="match status" value="1"/>
</dbReference>
<dbReference type="InterPro" id="IPR003594">
    <property type="entry name" value="HATPase_dom"/>
</dbReference>
<feature type="domain" description="Response regulatory" evidence="10">
    <location>
        <begin position="972"/>
        <end position="1088"/>
    </location>
</feature>
<evidence type="ECO:0000259" key="8">
    <source>
        <dbReference type="PROSITE" id="PS50046"/>
    </source>
</evidence>
<feature type="domain" description="Histidine kinase" evidence="9">
    <location>
        <begin position="725"/>
        <end position="949"/>
    </location>
</feature>
<comment type="catalytic activity">
    <reaction evidence="1">
        <text>ATP + protein L-histidine = ADP + protein N-phospho-L-histidine.</text>
        <dbReference type="EC" id="2.7.13.3"/>
    </reaction>
</comment>
<keyword evidence="6" id="KW-0418">Kinase</keyword>
<dbReference type="SMART" id="SM00086">
    <property type="entry name" value="PAC"/>
    <property type="match status" value="4"/>
</dbReference>
<dbReference type="InterPro" id="IPR005467">
    <property type="entry name" value="His_kinase_dom"/>
</dbReference>
<dbReference type="Pfam" id="PF00512">
    <property type="entry name" value="HisKA"/>
    <property type="match status" value="1"/>
</dbReference>
<dbReference type="InterPro" id="IPR000014">
    <property type="entry name" value="PAS"/>
</dbReference>
<dbReference type="Pfam" id="PF08447">
    <property type="entry name" value="PAS_3"/>
    <property type="match status" value="1"/>
</dbReference>
<evidence type="ECO:0000313" key="14">
    <source>
        <dbReference type="Proteomes" id="UP000542125"/>
    </source>
</evidence>
<dbReference type="Pfam" id="PF08448">
    <property type="entry name" value="PAS_4"/>
    <property type="match status" value="1"/>
</dbReference>
<dbReference type="GO" id="GO:0000155">
    <property type="term" value="F:phosphorelay sensor kinase activity"/>
    <property type="evidence" value="ECO:0007669"/>
    <property type="project" value="InterPro"/>
</dbReference>
<dbReference type="SMART" id="SM00388">
    <property type="entry name" value="HisKA"/>
    <property type="match status" value="1"/>
</dbReference>
<organism evidence="13 14">
    <name type="scientific">Pigmentiphaga litoralis</name>
    <dbReference type="NCBI Taxonomy" id="516702"/>
    <lineage>
        <taxon>Bacteria</taxon>
        <taxon>Pseudomonadati</taxon>
        <taxon>Pseudomonadota</taxon>
        <taxon>Betaproteobacteria</taxon>
        <taxon>Burkholderiales</taxon>
        <taxon>Alcaligenaceae</taxon>
        <taxon>Pigmentiphaga</taxon>
    </lineage>
</organism>
<dbReference type="SUPFAM" id="SSF52172">
    <property type="entry name" value="CheY-like"/>
    <property type="match status" value="1"/>
</dbReference>
<dbReference type="Gene3D" id="1.10.287.130">
    <property type="match status" value="1"/>
</dbReference>
<dbReference type="PROSITE" id="PS50112">
    <property type="entry name" value="PAS"/>
    <property type="match status" value="1"/>
</dbReference>
<protein>
    <recommendedName>
        <fullName evidence="3">histidine kinase</fullName>
        <ecNumber evidence="3">2.7.13.3</ecNumber>
    </recommendedName>
</protein>
<dbReference type="SUPFAM" id="SSF55785">
    <property type="entry name" value="PYP-like sensor domain (PAS domain)"/>
    <property type="match status" value="3"/>
</dbReference>
<dbReference type="PANTHER" id="PTHR43065">
    <property type="entry name" value="SENSOR HISTIDINE KINASE"/>
    <property type="match status" value="1"/>
</dbReference>
<dbReference type="CDD" id="cd16919">
    <property type="entry name" value="HATPase_CckA-like"/>
    <property type="match status" value="1"/>
</dbReference>
<dbReference type="PROSITE" id="PS50113">
    <property type="entry name" value="PAC"/>
    <property type="match status" value="2"/>
</dbReference>
<dbReference type="Gene3D" id="3.30.450.20">
    <property type="entry name" value="PAS domain"/>
    <property type="match status" value="4"/>
</dbReference>
<dbReference type="SUPFAM" id="SSF55874">
    <property type="entry name" value="ATPase domain of HSP90 chaperone/DNA topoisomerase II/histidine kinase"/>
    <property type="match status" value="1"/>
</dbReference>
<feature type="domain" description="PAS" evidence="11">
    <location>
        <begin position="586"/>
        <end position="642"/>
    </location>
</feature>